<feature type="compositionally biased region" description="Basic and acidic residues" evidence="1">
    <location>
        <begin position="424"/>
        <end position="454"/>
    </location>
</feature>
<keyword evidence="3" id="KW-1185">Reference proteome</keyword>
<accession>A0ABP1FQ58</accession>
<feature type="compositionally biased region" description="Basic and acidic residues" evidence="1">
    <location>
        <begin position="556"/>
        <end position="565"/>
    </location>
</feature>
<feature type="region of interest" description="Disordered" evidence="1">
    <location>
        <begin position="2029"/>
        <end position="2139"/>
    </location>
</feature>
<feature type="compositionally biased region" description="Acidic residues" evidence="1">
    <location>
        <begin position="493"/>
        <end position="536"/>
    </location>
</feature>
<feature type="region of interest" description="Disordered" evidence="1">
    <location>
        <begin position="912"/>
        <end position="959"/>
    </location>
</feature>
<dbReference type="Proteomes" id="UP001497392">
    <property type="component" value="Unassembled WGS sequence"/>
</dbReference>
<feature type="compositionally biased region" description="Basic and acidic residues" evidence="1">
    <location>
        <begin position="883"/>
        <end position="898"/>
    </location>
</feature>
<dbReference type="PANTHER" id="PTHR23185">
    <property type="entry name" value="PROTEIN VIRILIZER HOMOLOG"/>
    <property type="match status" value="1"/>
</dbReference>
<sequence>MRFRKEIQIFKEVYQHSLFGDHVQEVRFEQPICLTGIKVGAAPGSGPGAAVTPHIHLFAYDLSTLGAARFAILTENCSLPTSGTKAVRIEAVVTNTVVLRGHYQTLPVALYGWTIASDEEQRTTPLSGELAFSFDWEAPESNTQAFAGMPFSQELPKYALEALKPLLAIWERAGASERRLKEEQLPAEVLAAVNAAADRMCSALPSAEAPLSSPAALYHSSGSGQGLQQYALGLSGSESSPAALPEEVAEMAAAWTQLLVTGPVSGNTGKYGLAGVAACLLVVSCPRYAAHFLAINGVAVLSSVLALARPPFQVIRYALAALEAVTRACGPAGCDVAMGWWCPPLPASWSPQLKDVKANGVMPKQRSTEQVPQQGAQDSGRQAALQTVESTPAYTEPAESDAMASVKPESIKEEDSAAEQQEAYDQRTEDASMGEEPHDDLQAMEDEHAEHNDDQQYVDVYEQGGQEDADYDDDVYDNINGQADAGDGADAGEGGEDDYGQVYDDVDVGEDPQVDEEAMQDQAEAPEDYADDEDLYNDIVPGIGQVDGEWGSSDEEDRKHGDRWGTEPAADRWPAADPHSERWTASPPPEDQPPAAGSMLDDMLAETPERLSSGATDVITPKAANGTKNAEAERAASERPENHKEAKRKREEIKWEPGSAQKAKKSRGDRAGSREHKHKHKEKSEGKEKEKKHKHKEKEKEKSKEKEKDREPERDREKDRDRERDREREREQEKEREREADKQRDKEREREKARDRDRRDRSSDRDARRAPSKYEERGRDRALSSDRNRAPEREREKERERPPPRDLLKEARERREAARKDAERAAREKREADARQPPARHAPAPREPARRPDDRERHALPDRREHLRAQEVPSAGREAPVVHTDRHIAELAAPREELPLSAEPQLHAAVKAESQELQHAQNERQPGKRQRQAGADEKGHGTTLAKQQRRERDRDIERARDRIKREREAFGGCYAPVLEAMLQPLPKQVAVFGARLLARLSVVGAVAKFQEAAEELARMHALNASPDSPATQAKIQEVATCLTAVADSLAASGQAAQQPINPIVSALQGQDVAKSLGAPVEPDSCALAALAARRALHLVAACMHVPAVHASMLEQSGLLQPPSTAQVVMTRLGAPLMQALQRLLAVLLSSAGGQDLVLHNPVAMGALLKALDPEADPYGPVFATEAQPQRGSSEHLATVLRAALAAGQAAGTLVDAVGLHSPRVTAAVRGLVELLPWEPAHRAALCGIACRTGALNRLLDLVRDPLHPQPADVEKPEQQWRAGSLYGAALLQALIADDQSQSLQAWATAAPAVLDAIAEAQAACSSSEEGAQNRAASERLVDMRSRVESMLALREKGIDSLFSTLDSILPPLVASDAEEKDKGKKKLKPPRVVKAEAAKEMLRSPAKRAKAETALHLLHAVVAGTNGAHIGLAAADVTGIRVCDRALRTALAGLQASEADEACAVLAGDALDDMAVATNRLQVLSFLTASAKATNALLQRMTHARVDFNSSSLLESLLASHCSCSTSVESLSALSGSFALPGTSLLLQARQALARALKAWVENENWAPELMPAILASGKSPAAEPPLVAAQGPHEMLACASLLGDLFPAAWPPSGAARPGQGSHAPPAHMRYRAALAKSFEPMTQEALRTLMACAAASDSLIFRAALVRLCARASGLGGGMGGFVVKPLQEELAEACQHDKALADARRCLEVLVPLAYRPAIKAAMLDSGISVTLGQLLARLLPALTDASKAAEAAALTTMVLEIVNVLCNLDICLDPAVAPEQRALEDCIPPNEAASVVAVLLAGLTRLGGNAYIAKRLIMMLAAHAPSRSALRTACARWRAQATGLQDNADGSNAAAVQWATSRLWQQGQGAGEQGMQAVFTDVANALTAVAAAEDDSSAQLPSPAPAPQRFAAAVQAALASDAQPLQGDDELAETSDPATLVYDSATRMFWRNVNARSGNAPVNKLGRKPARYDIPEEVPVPPAVELLGEGFTAVKRPREARLGSGEKIAKDDALTKLGSKKSVLASPAASAKSSPSANLPRPSIDPTMPGIDVPAVVAPPGRTRATARMRQQGNSLSRPSSVHVDDFQRGVGAKQDMPTPRSGGPGRGGQPGGSGQRGPSQSGPSLQKLLSDPAVVANLNNPQKLQQLLEQYPILVQALQSGGLR</sequence>
<feature type="compositionally biased region" description="Basic and acidic residues" evidence="1">
    <location>
        <begin position="847"/>
        <end position="869"/>
    </location>
</feature>
<feature type="compositionally biased region" description="Low complexity" evidence="1">
    <location>
        <begin position="2029"/>
        <end position="2041"/>
    </location>
</feature>
<feature type="compositionally biased region" description="Gly residues" evidence="1">
    <location>
        <begin position="2107"/>
        <end position="2120"/>
    </location>
</feature>
<dbReference type="EMBL" id="CAXHTA020000005">
    <property type="protein sequence ID" value="CAL5221294.1"/>
    <property type="molecule type" value="Genomic_DNA"/>
</dbReference>
<feature type="compositionally biased region" description="Acidic residues" evidence="1">
    <location>
        <begin position="465"/>
        <end position="476"/>
    </location>
</feature>
<proteinExistence type="predicted"/>
<gene>
    <name evidence="2" type="primary">g3461</name>
    <name evidence="2" type="ORF">VP750_LOCUS2953</name>
</gene>
<feature type="compositionally biased region" description="Basic and acidic residues" evidence="1">
    <location>
        <begin position="630"/>
        <end position="655"/>
    </location>
</feature>
<evidence type="ECO:0000256" key="1">
    <source>
        <dbReference type="SAM" id="MobiDB-lite"/>
    </source>
</evidence>
<evidence type="ECO:0000313" key="3">
    <source>
        <dbReference type="Proteomes" id="UP001497392"/>
    </source>
</evidence>
<feature type="compositionally biased region" description="Basic and acidic residues" evidence="1">
    <location>
        <begin position="948"/>
        <end position="959"/>
    </location>
</feature>
<feature type="compositionally biased region" description="Polar residues" evidence="1">
    <location>
        <begin position="2073"/>
        <end position="2084"/>
    </location>
</feature>
<comment type="caution">
    <text evidence="2">The sequence shown here is derived from an EMBL/GenBank/DDBJ whole genome shotgun (WGS) entry which is preliminary data.</text>
</comment>
<dbReference type="InterPro" id="IPR026736">
    <property type="entry name" value="Virilizer"/>
</dbReference>
<feature type="compositionally biased region" description="Polar residues" evidence="1">
    <location>
        <begin position="368"/>
        <end position="393"/>
    </location>
</feature>
<feature type="compositionally biased region" description="Basic and acidic residues" evidence="1">
    <location>
        <begin position="698"/>
        <end position="834"/>
    </location>
</feature>
<reference evidence="2 3" key="1">
    <citation type="submission" date="2024-06" db="EMBL/GenBank/DDBJ databases">
        <authorList>
            <person name="Kraege A."/>
            <person name="Thomma B."/>
        </authorList>
    </citation>
    <scope>NUCLEOTIDE SEQUENCE [LARGE SCALE GENOMIC DNA]</scope>
</reference>
<dbReference type="PANTHER" id="PTHR23185:SF0">
    <property type="entry name" value="PROTEIN VIRILIZER HOMOLOG"/>
    <property type="match status" value="1"/>
</dbReference>
<protein>
    <submittedName>
        <fullName evidence="2">G3461 protein</fullName>
    </submittedName>
</protein>
<organism evidence="2 3">
    <name type="scientific">Coccomyxa viridis</name>
    <dbReference type="NCBI Taxonomy" id="1274662"/>
    <lineage>
        <taxon>Eukaryota</taxon>
        <taxon>Viridiplantae</taxon>
        <taxon>Chlorophyta</taxon>
        <taxon>core chlorophytes</taxon>
        <taxon>Trebouxiophyceae</taxon>
        <taxon>Trebouxiophyceae incertae sedis</taxon>
        <taxon>Coccomyxaceae</taxon>
        <taxon>Coccomyxa</taxon>
    </lineage>
</organism>
<evidence type="ECO:0000313" key="2">
    <source>
        <dbReference type="EMBL" id="CAL5221294.1"/>
    </source>
</evidence>
<feature type="compositionally biased region" description="Basic and acidic residues" evidence="1">
    <location>
        <begin position="913"/>
        <end position="926"/>
    </location>
</feature>
<feature type="region of interest" description="Disordered" evidence="1">
    <location>
        <begin position="360"/>
        <end position="900"/>
    </location>
</feature>
<name>A0ABP1FQ58_9CHLO</name>